<keyword evidence="3" id="KW-0812">Transmembrane</keyword>
<dbReference type="EMBL" id="JAMKFB020000323">
    <property type="protein sequence ID" value="KAL0149735.1"/>
    <property type="molecule type" value="Genomic_DNA"/>
</dbReference>
<dbReference type="InterPro" id="IPR050993">
    <property type="entry name" value="Isochorismatase_domain"/>
</dbReference>
<keyword evidence="3" id="KW-0472">Membrane</keyword>
<keyword evidence="3" id="KW-1133">Transmembrane helix</keyword>
<organism evidence="5 6">
    <name type="scientific">Cirrhinus mrigala</name>
    <name type="common">Mrigala</name>
    <dbReference type="NCBI Taxonomy" id="683832"/>
    <lineage>
        <taxon>Eukaryota</taxon>
        <taxon>Metazoa</taxon>
        <taxon>Chordata</taxon>
        <taxon>Craniata</taxon>
        <taxon>Vertebrata</taxon>
        <taxon>Euteleostomi</taxon>
        <taxon>Actinopterygii</taxon>
        <taxon>Neopterygii</taxon>
        <taxon>Teleostei</taxon>
        <taxon>Ostariophysi</taxon>
        <taxon>Cypriniformes</taxon>
        <taxon>Cyprinidae</taxon>
        <taxon>Labeoninae</taxon>
        <taxon>Labeonini</taxon>
        <taxon>Cirrhinus</taxon>
    </lineage>
</organism>
<evidence type="ECO:0000313" key="5">
    <source>
        <dbReference type="EMBL" id="KAL0149735.1"/>
    </source>
</evidence>
<protein>
    <recommendedName>
        <fullName evidence="2">Isochorismatase domain-containing protein 1</fullName>
    </recommendedName>
</protein>
<dbReference type="CDD" id="cd01012">
    <property type="entry name" value="YcaC_related"/>
    <property type="match status" value="1"/>
</dbReference>
<keyword evidence="6" id="KW-1185">Reference proteome</keyword>
<dbReference type="Gene3D" id="3.40.50.850">
    <property type="entry name" value="Isochorismatase-like"/>
    <property type="match status" value="1"/>
</dbReference>
<name>A0ABD0MHR4_CIRMR</name>
<comment type="caution">
    <text evidence="5">The sequence shown here is derived from an EMBL/GenBank/DDBJ whole genome shotgun (WGS) entry which is preliminary data.</text>
</comment>
<dbReference type="Pfam" id="PF00857">
    <property type="entry name" value="Isochorismatase"/>
    <property type="match status" value="1"/>
</dbReference>
<dbReference type="PANTHER" id="PTHR14119:SF17">
    <property type="entry name" value="ISOCHORISMATASE DOMAIN-CONTAINING PROTEIN 1"/>
    <property type="match status" value="1"/>
</dbReference>
<dbReference type="FunFam" id="3.40.50.850:FF:000001">
    <property type="entry name" value="Isochorismatase domain-containing protein 1"/>
    <property type="match status" value="1"/>
</dbReference>
<evidence type="ECO:0000256" key="3">
    <source>
        <dbReference type="SAM" id="Phobius"/>
    </source>
</evidence>
<evidence type="ECO:0000259" key="4">
    <source>
        <dbReference type="Pfam" id="PF00857"/>
    </source>
</evidence>
<accession>A0ABD0MHR4</accession>
<evidence type="ECO:0000256" key="1">
    <source>
        <dbReference type="ARBA" id="ARBA00006336"/>
    </source>
</evidence>
<dbReference type="Proteomes" id="UP001529510">
    <property type="component" value="Unassembled WGS sequence"/>
</dbReference>
<reference evidence="5 6" key="1">
    <citation type="submission" date="2024-05" db="EMBL/GenBank/DDBJ databases">
        <title>Genome sequencing and assembly of Indian major carp, Cirrhinus mrigala (Hamilton, 1822).</title>
        <authorList>
            <person name="Mohindra V."/>
            <person name="Chowdhury L.M."/>
            <person name="Lal K."/>
            <person name="Jena J.K."/>
        </authorList>
    </citation>
    <scope>NUCLEOTIDE SEQUENCE [LARGE SCALE GENOMIC DNA]</scope>
    <source>
        <strain evidence="5">CM1030</strain>
        <tissue evidence="5">Blood</tissue>
    </source>
</reference>
<feature type="domain" description="Isochorismatase-like" evidence="4">
    <location>
        <begin position="186"/>
        <end position="359"/>
    </location>
</feature>
<evidence type="ECO:0000256" key="2">
    <source>
        <dbReference type="ARBA" id="ARBA00040688"/>
    </source>
</evidence>
<proteinExistence type="inferred from homology"/>
<evidence type="ECO:0000313" key="6">
    <source>
        <dbReference type="Proteomes" id="UP001529510"/>
    </source>
</evidence>
<feature type="transmembrane region" description="Helical" evidence="3">
    <location>
        <begin position="136"/>
        <end position="154"/>
    </location>
</feature>
<dbReference type="SUPFAM" id="SSF52499">
    <property type="entry name" value="Isochorismatase-like hydrolases"/>
    <property type="match status" value="1"/>
</dbReference>
<comment type="similarity">
    <text evidence="1">Belongs to the isochorismatase family.</text>
</comment>
<dbReference type="InterPro" id="IPR000868">
    <property type="entry name" value="Isochorismatase-like_dom"/>
</dbReference>
<dbReference type="InterPro" id="IPR036380">
    <property type="entry name" value="Isochorismatase-like_sf"/>
</dbReference>
<sequence length="394" mass="43730">MADAHSNNNHVPVLFSFSVFSRPSSVPVGSGYEVLIQKFLSIYGYQIDVHRKLVLQYFSEEWGQYIDLPKGFTVSEKCRLRLVPLQMDVSSYFTHDLYSSYPFIVLKCGNVLGLALMGGNECVKLWMSLTFQQNTLGFLVTLFDCGIMYLSVFVRSVQSERPRLKCYLLAGKTKITTLGNLSPATTVFFCCDMQERFRPAIKYFGDIISVGQRLKAADDPDAIWLCVQFSVECVCVSAQLQGARILGIPVVVSEQYPKGLGSTVQEMDLTGAKLVFPKTKFSMVLPEVEAALAEIPGVRSVVLFGVETHVCIQQTALDLIGRGFEVHIVADATSSRSMMDRMFALERLARTGIIVTTSESVLLQLVADKEHPKFKEIQNIIKASAPESGLLSKV</sequence>
<gene>
    <name evidence="5" type="ORF">M9458_054925</name>
</gene>
<dbReference type="AlphaFoldDB" id="A0ABD0MHR4"/>
<dbReference type="PANTHER" id="PTHR14119">
    <property type="entry name" value="HYDROLASE"/>
    <property type="match status" value="1"/>
</dbReference>